<reference evidence="8 9" key="1">
    <citation type="submission" date="2018-04" db="EMBL/GenBank/DDBJ databases">
        <title>Novel Campyloabacter and Helicobacter Species and Strains.</title>
        <authorList>
            <person name="Mannion A.J."/>
            <person name="Shen Z."/>
            <person name="Fox J.G."/>
        </authorList>
    </citation>
    <scope>NUCLEOTIDE SEQUENCE [LARGE SCALE GENOMIC DNA]</scope>
    <source>
        <strain evidence="8 9">MIT 17-337</strain>
    </source>
</reference>
<dbReference type="InterPro" id="IPR033134">
    <property type="entry name" value="Asp/Glu_racemase_AS_2"/>
</dbReference>
<feature type="active site" description="Proton donor/acceptor" evidence="7">
    <location>
        <position position="184"/>
    </location>
</feature>
<feature type="active site" description="Proton donor/acceptor" evidence="7">
    <location>
        <position position="74"/>
    </location>
</feature>
<keyword evidence="3 7" id="KW-0133">Cell shape</keyword>
<name>A0A3D8IN62_9HELI</name>
<evidence type="ECO:0000256" key="1">
    <source>
        <dbReference type="ARBA" id="ARBA00001602"/>
    </source>
</evidence>
<dbReference type="GO" id="GO:0009252">
    <property type="term" value="P:peptidoglycan biosynthetic process"/>
    <property type="evidence" value="ECO:0007669"/>
    <property type="project" value="UniProtKB-UniRule"/>
</dbReference>
<dbReference type="InterPro" id="IPR004391">
    <property type="entry name" value="Glu_race"/>
</dbReference>
<evidence type="ECO:0000313" key="8">
    <source>
        <dbReference type="EMBL" id="RDU66689.1"/>
    </source>
</evidence>
<proteinExistence type="inferred from homology"/>
<keyword evidence="6 7" id="KW-0961">Cell wall biogenesis/degradation</keyword>
<dbReference type="PANTHER" id="PTHR21198:SF2">
    <property type="entry name" value="GLUTAMATE RACEMASE"/>
    <property type="match status" value="1"/>
</dbReference>
<dbReference type="OrthoDB" id="9801055at2"/>
<dbReference type="AlphaFoldDB" id="A0A3D8IN62"/>
<dbReference type="SUPFAM" id="SSF53681">
    <property type="entry name" value="Aspartate/glutamate racemase"/>
    <property type="match status" value="2"/>
</dbReference>
<comment type="function">
    <text evidence="7">Provides the (R)-glutamate required for cell wall biosynthesis.</text>
</comment>
<dbReference type="HAMAP" id="MF_00258">
    <property type="entry name" value="Glu_racemase"/>
    <property type="match status" value="1"/>
</dbReference>
<protein>
    <recommendedName>
        <fullName evidence="2 7">Glutamate racemase</fullName>
        <ecNumber evidence="2 7">5.1.1.3</ecNumber>
    </recommendedName>
</protein>
<dbReference type="PROSITE" id="PS00924">
    <property type="entry name" value="ASP_GLU_RACEMASE_2"/>
    <property type="match status" value="1"/>
</dbReference>
<sequence length="262" mass="29624">MNRITKIGIFDSGVGGLTVLKSLIEEIGFEKIIYYGDTARVPYGNKDQETIIRFSLEALEFFKHFNPDLLIVACNTASAHALKAMRECSHIPIVGVIESGVQALRQRNISYEKQILVLGTEATIKSGVYDTSLRELGYTNVVNIPTNLFVSLVEENIFDGEVVEATFRYYFPPTLKPSAVILGCTHFPLLLESLQRFFGSDTLFIHSGEAIANFLQQHYHNKILQKTHNTTKSDIEFFASDNINKLKQTARNWLKNDSYYSK</sequence>
<evidence type="ECO:0000256" key="6">
    <source>
        <dbReference type="ARBA" id="ARBA00023316"/>
    </source>
</evidence>
<feature type="binding site" evidence="7">
    <location>
        <begin position="43"/>
        <end position="44"/>
    </location>
    <ligand>
        <name>substrate</name>
    </ligand>
</feature>
<dbReference type="GO" id="GO:0008881">
    <property type="term" value="F:glutamate racemase activity"/>
    <property type="evidence" value="ECO:0007669"/>
    <property type="project" value="UniProtKB-UniRule"/>
</dbReference>
<evidence type="ECO:0000256" key="7">
    <source>
        <dbReference type="HAMAP-Rule" id="MF_00258"/>
    </source>
</evidence>
<gene>
    <name evidence="7" type="primary">murI</name>
    <name evidence="8" type="ORF">CQA53_02630</name>
</gene>
<comment type="similarity">
    <text evidence="7">Belongs to the aspartate/glutamate racemases family.</text>
</comment>
<dbReference type="InterPro" id="IPR015942">
    <property type="entry name" value="Asp/Glu/hydantoin_racemase"/>
</dbReference>
<dbReference type="Pfam" id="PF01177">
    <property type="entry name" value="Asp_Glu_race"/>
    <property type="match status" value="1"/>
</dbReference>
<dbReference type="RefSeq" id="WP_115542475.1">
    <property type="nucleotide sequence ID" value="NZ_NXLQ01000003.1"/>
</dbReference>
<keyword evidence="9" id="KW-1185">Reference proteome</keyword>
<evidence type="ECO:0000256" key="4">
    <source>
        <dbReference type="ARBA" id="ARBA00022984"/>
    </source>
</evidence>
<comment type="catalytic activity">
    <reaction evidence="1 7">
        <text>L-glutamate = D-glutamate</text>
        <dbReference type="Rhea" id="RHEA:12813"/>
        <dbReference type="ChEBI" id="CHEBI:29985"/>
        <dbReference type="ChEBI" id="CHEBI:29986"/>
        <dbReference type="EC" id="5.1.1.3"/>
    </reaction>
</comment>
<dbReference type="EMBL" id="NXLQ01000003">
    <property type="protein sequence ID" value="RDU66689.1"/>
    <property type="molecule type" value="Genomic_DNA"/>
</dbReference>
<keyword evidence="4 7" id="KW-0573">Peptidoglycan synthesis</keyword>
<dbReference type="NCBIfam" id="TIGR00067">
    <property type="entry name" value="glut_race"/>
    <property type="match status" value="1"/>
</dbReference>
<dbReference type="GO" id="GO:0008360">
    <property type="term" value="P:regulation of cell shape"/>
    <property type="evidence" value="ECO:0007669"/>
    <property type="project" value="UniProtKB-KW"/>
</dbReference>
<organism evidence="8 9">
    <name type="scientific">Helicobacter didelphidarum</name>
    <dbReference type="NCBI Taxonomy" id="2040648"/>
    <lineage>
        <taxon>Bacteria</taxon>
        <taxon>Pseudomonadati</taxon>
        <taxon>Campylobacterota</taxon>
        <taxon>Epsilonproteobacteria</taxon>
        <taxon>Campylobacterales</taxon>
        <taxon>Helicobacteraceae</taxon>
        <taxon>Helicobacter</taxon>
    </lineage>
</organism>
<evidence type="ECO:0000256" key="3">
    <source>
        <dbReference type="ARBA" id="ARBA00022960"/>
    </source>
</evidence>
<evidence type="ECO:0000256" key="2">
    <source>
        <dbReference type="ARBA" id="ARBA00013090"/>
    </source>
</evidence>
<comment type="caution">
    <text evidence="8">The sequence shown here is derived from an EMBL/GenBank/DDBJ whole genome shotgun (WGS) entry which is preliminary data.</text>
</comment>
<feature type="binding site" evidence="7">
    <location>
        <begin position="185"/>
        <end position="186"/>
    </location>
    <ligand>
        <name>substrate</name>
    </ligand>
</feature>
<evidence type="ECO:0000256" key="5">
    <source>
        <dbReference type="ARBA" id="ARBA00023235"/>
    </source>
</evidence>
<accession>A0A3D8IN62</accession>
<feature type="binding site" evidence="7">
    <location>
        <begin position="11"/>
        <end position="12"/>
    </location>
    <ligand>
        <name>substrate</name>
    </ligand>
</feature>
<dbReference type="UniPathway" id="UPA00219"/>
<evidence type="ECO:0000313" key="9">
    <source>
        <dbReference type="Proteomes" id="UP000256379"/>
    </source>
</evidence>
<dbReference type="InterPro" id="IPR018187">
    <property type="entry name" value="Asp/Glu_racemase_AS_1"/>
</dbReference>
<dbReference type="PROSITE" id="PS00923">
    <property type="entry name" value="ASP_GLU_RACEMASE_1"/>
    <property type="match status" value="1"/>
</dbReference>
<keyword evidence="5 7" id="KW-0413">Isomerase</keyword>
<dbReference type="PANTHER" id="PTHR21198">
    <property type="entry name" value="GLUTAMATE RACEMASE"/>
    <property type="match status" value="1"/>
</dbReference>
<dbReference type="InterPro" id="IPR001920">
    <property type="entry name" value="Asp/Glu_race"/>
</dbReference>
<comment type="pathway">
    <text evidence="7">Cell wall biogenesis; peptidoglycan biosynthesis.</text>
</comment>
<dbReference type="GO" id="GO:0071555">
    <property type="term" value="P:cell wall organization"/>
    <property type="evidence" value="ECO:0007669"/>
    <property type="project" value="UniProtKB-KW"/>
</dbReference>
<feature type="binding site" evidence="7">
    <location>
        <begin position="75"/>
        <end position="76"/>
    </location>
    <ligand>
        <name>substrate</name>
    </ligand>
</feature>
<dbReference type="EC" id="5.1.1.3" evidence="2 7"/>
<dbReference type="Proteomes" id="UP000256379">
    <property type="component" value="Unassembled WGS sequence"/>
</dbReference>
<dbReference type="Gene3D" id="3.40.50.1860">
    <property type="match status" value="2"/>
</dbReference>